<feature type="signal peptide" evidence="1">
    <location>
        <begin position="1"/>
        <end position="19"/>
    </location>
</feature>
<dbReference type="InterPro" id="IPR052517">
    <property type="entry name" value="GlcG_carb_metab_protein"/>
</dbReference>
<dbReference type="EMBL" id="CP093442">
    <property type="protein sequence ID" value="UOF01477.1"/>
    <property type="molecule type" value="Genomic_DNA"/>
</dbReference>
<dbReference type="PROSITE" id="PS51257">
    <property type="entry name" value="PROKAR_LIPOPROTEIN"/>
    <property type="match status" value="1"/>
</dbReference>
<dbReference type="InterPro" id="IPR038084">
    <property type="entry name" value="PduO/GlcC-like_sf"/>
</dbReference>
<dbReference type="Gene3D" id="3.30.450.150">
    <property type="entry name" value="Haem-degrading domain"/>
    <property type="match status" value="1"/>
</dbReference>
<dbReference type="Pfam" id="PF03928">
    <property type="entry name" value="HbpS-like"/>
    <property type="match status" value="1"/>
</dbReference>
<protein>
    <submittedName>
        <fullName evidence="2">Heme-binding protein</fullName>
    </submittedName>
</protein>
<evidence type="ECO:0000313" key="3">
    <source>
        <dbReference type="Proteomes" id="UP000830116"/>
    </source>
</evidence>
<proteinExistence type="predicted"/>
<dbReference type="RefSeq" id="WP_243537917.1">
    <property type="nucleotide sequence ID" value="NZ_CP093442.1"/>
</dbReference>
<dbReference type="Proteomes" id="UP000830116">
    <property type="component" value="Chromosome"/>
</dbReference>
<dbReference type="InterPro" id="IPR005624">
    <property type="entry name" value="PduO/GlcC-like"/>
</dbReference>
<keyword evidence="1" id="KW-0732">Signal</keyword>
<name>A0ABY4C914_9BACT</name>
<accession>A0ABY4C914</accession>
<evidence type="ECO:0000313" key="2">
    <source>
        <dbReference type="EMBL" id="UOF01477.1"/>
    </source>
</evidence>
<keyword evidence="3" id="KW-1185">Reference proteome</keyword>
<gene>
    <name evidence="2" type="ORF">MNR06_00730</name>
</gene>
<reference evidence="2" key="1">
    <citation type="submission" date="2022-03" db="EMBL/GenBank/DDBJ databases">
        <title>Genome Identification and Characterization of new species Bdellovibrio reynosense LBG001 sp. nov. from a Mexico soil sample.</title>
        <authorList>
            <person name="Camilli A."/>
            <person name="Ajao Y."/>
            <person name="Guo X."/>
        </authorList>
    </citation>
    <scope>NUCLEOTIDE SEQUENCE</scope>
    <source>
        <strain evidence="2">LBG001</strain>
    </source>
</reference>
<organism evidence="2 3">
    <name type="scientific">Bdellovibrio reynosensis</name>
    <dbReference type="NCBI Taxonomy" id="2835041"/>
    <lineage>
        <taxon>Bacteria</taxon>
        <taxon>Pseudomonadati</taxon>
        <taxon>Bdellovibrionota</taxon>
        <taxon>Bdellovibrionia</taxon>
        <taxon>Bdellovibrionales</taxon>
        <taxon>Pseudobdellovibrionaceae</taxon>
        <taxon>Bdellovibrio</taxon>
    </lineage>
</organism>
<feature type="chain" id="PRO_5045739330" evidence="1">
    <location>
        <begin position="20"/>
        <end position="158"/>
    </location>
</feature>
<sequence length="158" mass="15786">MKKSITLLVSSLFACSAQAITTTETNITMAGALIAAQAAVENCASKGYSVAATVVDASGDTKVTLRADGAGPHTLDASRRKAYTSASARQPTSAMLATSQTNPTAQNLGQIDGFLLLGGGIPIRINNVVVGAIGVGGAPGGPLDDQCAQAGIDKLLAK</sequence>
<evidence type="ECO:0000256" key="1">
    <source>
        <dbReference type="SAM" id="SignalP"/>
    </source>
</evidence>
<dbReference type="PANTHER" id="PTHR34309:SF10">
    <property type="entry name" value="SLR1406 PROTEIN"/>
    <property type="match status" value="1"/>
</dbReference>
<dbReference type="PANTHER" id="PTHR34309">
    <property type="entry name" value="SLR1406 PROTEIN"/>
    <property type="match status" value="1"/>
</dbReference>
<dbReference type="SUPFAM" id="SSF143744">
    <property type="entry name" value="GlcG-like"/>
    <property type="match status" value="1"/>
</dbReference>